<evidence type="ECO:0000313" key="3">
    <source>
        <dbReference type="Proteomes" id="UP000000600"/>
    </source>
</evidence>
<dbReference type="GeneID" id="5018453"/>
<dbReference type="AlphaFoldDB" id="A0C3A4"/>
<dbReference type="Proteomes" id="UP000000600">
    <property type="component" value="Unassembled WGS sequence"/>
</dbReference>
<dbReference type="OMA" id="HIHEIYL"/>
<dbReference type="PANTHER" id="PTHR39767:SF2">
    <property type="entry name" value="CHROMOSOME UNDETERMINED SCAFFOLD_1, WHOLE GENOME SHOTGUN SEQUENCE"/>
    <property type="match status" value="1"/>
</dbReference>
<dbReference type="EMBL" id="CT868037">
    <property type="protein sequence ID" value="CAK65271.1"/>
    <property type="molecule type" value="Genomic_DNA"/>
</dbReference>
<dbReference type="OrthoDB" id="282595at2759"/>
<proteinExistence type="predicted"/>
<accession>A0C3A4</accession>
<dbReference type="HOGENOM" id="CLU_527312_0_0_1"/>
<evidence type="ECO:0000256" key="1">
    <source>
        <dbReference type="SAM" id="SignalP"/>
    </source>
</evidence>
<dbReference type="KEGG" id="ptm:GSPATT00034750001"/>
<gene>
    <name evidence="2" type="ORF">GSPATT00034750001</name>
</gene>
<dbReference type="InParanoid" id="A0C3A4"/>
<keyword evidence="1" id="KW-0732">Signal</keyword>
<organism evidence="2 3">
    <name type="scientific">Paramecium tetraurelia</name>
    <dbReference type="NCBI Taxonomy" id="5888"/>
    <lineage>
        <taxon>Eukaryota</taxon>
        <taxon>Sar</taxon>
        <taxon>Alveolata</taxon>
        <taxon>Ciliophora</taxon>
        <taxon>Intramacronucleata</taxon>
        <taxon>Oligohymenophorea</taxon>
        <taxon>Peniculida</taxon>
        <taxon>Parameciidae</taxon>
        <taxon>Paramecium</taxon>
    </lineage>
</organism>
<reference evidence="2 3" key="1">
    <citation type="journal article" date="2006" name="Nature">
        <title>Global trends of whole-genome duplications revealed by the ciliate Paramecium tetraurelia.</title>
        <authorList>
            <consortium name="Genoscope"/>
            <person name="Aury J.-M."/>
            <person name="Jaillon O."/>
            <person name="Duret L."/>
            <person name="Noel B."/>
            <person name="Jubin C."/>
            <person name="Porcel B.M."/>
            <person name="Segurens B."/>
            <person name="Daubin V."/>
            <person name="Anthouard V."/>
            <person name="Aiach N."/>
            <person name="Arnaiz O."/>
            <person name="Billaut A."/>
            <person name="Beisson J."/>
            <person name="Blanc I."/>
            <person name="Bouhouche K."/>
            <person name="Camara F."/>
            <person name="Duharcourt S."/>
            <person name="Guigo R."/>
            <person name="Gogendeau D."/>
            <person name="Katinka M."/>
            <person name="Keller A.-M."/>
            <person name="Kissmehl R."/>
            <person name="Klotz C."/>
            <person name="Koll F."/>
            <person name="Le Moue A."/>
            <person name="Lepere C."/>
            <person name="Malinsky S."/>
            <person name="Nowacki M."/>
            <person name="Nowak J.K."/>
            <person name="Plattner H."/>
            <person name="Poulain J."/>
            <person name="Ruiz F."/>
            <person name="Serrano V."/>
            <person name="Zagulski M."/>
            <person name="Dessen P."/>
            <person name="Betermier M."/>
            <person name="Weissenbach J."/>
            <person name="Scarpelli C."/>
            <person name="Schachter V."/>
            <person name="Sperling L."/>
            <person name="Meyer E."/>
            <person name="Cohen J."/>
            <person name="Wincker P."/>
        </authorList>
    </citation>
    <scope>NUCLEOTIDE SEQUENCE [LARGE SCALE GENOMIC DNA]</scope>
    <source>
        <strain evidence="2 3">Stock d4-2</strain>
    </source>
</reference>
<protein>
    <submittedName>
        <fullName evidence="2">Uncharacterized protein</fullName>
    </submittedName>
</protein>
<name>A0C3A4_PARTE</name>
<dbReference type="SUPFAM" id="SSF57184">
    <property type="entry name" value="Growth factor receptor domain"/>
    <property type="match status" value="1"/>
</dbReference>
<feature type="signal peptide" evidence="1">
    <location>
        <begin position="1"/>
        <end position="19"/>
    </location>
</feature>
<evidence type="ECO:0000313" key="2">
    <source>
        <dbReference type="EMBL" id="CAK65271.1"/>
    </source>
</evidence>
<dbReference type="InterPro" id="IPR009030">
    <property type="entry name" value="Growth_fac_rcpt_cys_sf"/>
</dbReference>
<dbReference type="PANTHER" id="PTHR39767">
    <property type="entry name" value="CALCIUM/CALMODULIN-BINDING MEMBRANE PROTEIN PCM4-RELATED"/>
    <property type="match status" value="1"/>
</dbReference>
<sequence length="517" mass="60033">MKFFIYLIYLVIQFGGSQSLWKEIYNSKNWENFTEQQREYPWYCSIQYGCQFSDCGDSKLLGGYSLFGKQAYVQANFKLPAHTSIQITFDFWKIDSWDDEKFAYFIDNQINFSKFVGFQGENICGGYGDYFKDLKSNQTVNLSPHISSSLYFFMSSTLDTYPNEESWGFNNFKIEIEECPEGCVFCQDQAFACNLWINFVSYWSNSYESFGWQTDTSQSLGYGQFGIFSMAGGISNLLKGQYIEKLIQYLPPHFKVHVVVKLWVFGRWNDTFNLEIDNQLKYSAKINSFDSLFQIGIYKVQIFNIDANTYHTSPEIKINMKSVKDLTDIGYWGVSFFDLYLAKCKVGCEECIWNIVYECVRCIKKWGLLNNECTPAPPLQSSFVYINQVFSLNTNSIFQFQLKIDELDLVMNEIGQIQKLVNANISKISIQIMVQCQEGMQISSFFRNCDGCEGEQYSVFHYCPSQNNIFNYDATFIQIVESQKELVFNMSESKIEIIQVSIVNNAEKQVLLLKIEI</sequence>
<keyword evidence="3" id="KW-1185">Reference proteome</keyword>
<feature type="chain" id="PRO_5002623153" evidence="1">
    <location>
        <begin position="20"/>
        <end position="517"/>
    </location>
</feature>
<dbReference type="RefSeq" id="XP_001432668.1">
    <property type="nucleotide sequence ID" value="XM_001432631.1"/>
</dbReference>